<dbReference type="InterPro" id="IPR009078">
    <property type="entry name" value="Ferritin-like_SF"/>
</dbReference>
<name>D3DFF1_HYDTT</name>
<dbReference type="KEGG" id="hth:HTH_0086"/>
<dbReference type="GO" id="GO:0006879">
    <property type="term" value="P:intracellular iron ion homeostasis"/>
    <property type="evidence" value="ECO:0007669"/>
    <property type="project" value="UniProtKB-KW"/>
</dbReference>
<dbReference type="eggNOG" id="COG1633">
    <property type="taxonomic scope" value="Bacteria"/>
</dbReference>
<evidence type="ECO:0000313" key="4">
    <source>
        <dbReference type="EMBL" id="BAI68553.1"/>
    </source>
</evidence>
<dbReference type="GO" id="GO:0020037">
    <property type="term" value="F:heme binding"/>
    <property type="evidence" value="ECO:0007669"/>
    <property type="project" value="TreeGrafter"/>
</dbReference>
<protein>
    <submittedName>
        <fullName evidence="4">Bacterioferritin domain protein</fullName>
    </submittedName>
</protein>
<dbReference type="GO" id="GO:0004322">
    <property type="term" value="F:ferroxidase activity"/>
    <property type="evidence" value="ECO:0007669"/>
    <property type="project" value="TreeGrafter"/>
</dbReference>
<dbReference type="GO" id="GO:0005829">
    <property type="term" value="C:cytosol"/>
    <property type="evidence" value="ECO:0007669"/>
    <property type="project" value="TreeGrafter"/>
</dbReference>
<dbReference type="InterPro" id="IPR012347">
    <property type="entry name" value="Ferritin-like"/>
</dbReference>
<dbReference type="InterPro" id="IPR008331">
    <property type="entry name" value="Ferritin_DPS_dom"/>
</dbReference>
<dbReference type="PANTHER" id="PTHR30295:SF0">
    <property type="entry name" value="BACTERIOFERRITIN"/>
    <property type="match status" value="1"/>
</dbReference>
<keyword evidence="1" id="KW-0409">Iron storage</keyword>
<evidence type="ECO:0000313" key="5">
    <source>
        <dbReference type="Proteomes" id="UP000002574"/>
    </source>
</evidence>
<gene>
    <name evidence="4" type="ordered locus">HTH_0086</name>
</gene>
<dbReference type="STRING" id="608538.HTH_0086"/>
<dbReference type="SUPFAM" id="SSF47240">
    <property type="entry name" value="Ferritin-like"/>
    <property type="match status" value="2"/>
</dbReference>
<dbReference type="OrthoDB" id="9791649at2"/>
<feature type="domain" description="Ferritin/DPS" evidence="3">
    <location>
        <begin position="8"/>
        <end position="132"/>
    </location>
</feature>
<dbReference type="Pfam" id="PF00210">
    <property type="entry name" value="Ferritin"/>
    <property type="match status" value="2"/>
</dbReference>
<sequence>MNKRELINLLLYDVALEHSAIVQYLYHIFLITDKNITEEIEVIARQEMRHLKWFAQKVVSLGGQVVLDRLEDMIVVGGPDWEDMLSKDVDAEQMAIETYTKQLEVVKDESVKRLLERVIKDEEDHRIEFTELKELAKESLLIEGQAQKADPKTLEVLNRFLKEEYQTIINYLYQFFHTKDCTYRDIMLDLAIESMTHMGKIGEKIGELGGMPSIEADLSPKPLRKLEEQVKQEMSYEQSTGEDYKKVVESLKDPDLQRLFRFIENQEEYHKHMLSEFFKTMRRLTVGSLKKDDGADNKLL</sequence>
<dbReference type="GO" id="GO:0008199">
    <property type="term" value="F:ferric iron binding"/>
    <property type="evidence" value="ECO:0007669"/>
    <property type="project" value="InterPro"/>
</dbReference>
<accession>D3DFF1</accession>
<organism evidence="4 5">
    <name type="scientific">Hydrogenobacter thermophilus (strain DSM 6534 / IAM 12695 / TK-6)</name>
    <dbReference type="NCBI Taxonomy" id="608538"/>
    <lineage>
        <taxon>Bacteria</taxon>
        <taxon>Pseudomonadati</taxon>
        <taxon>Aquificota</taxon>
        <taxon>Aquificia</taxon>
        <taxon>Aquificales</taxon>
        <taxon>Aquificaceae</taxon>
        <taxon>Hydrogenobacter</taxon>
    </lineage>
</organism>
<evidence type="ECO:0000256" key="1">
    <source>
        <dbReference type="ARBA" id="ARBA00022434"/>
    </source>
</evidence>
<dbReference type="Gene3D" id="1.20.1260.10">
    <property type="match status" value="2"/>
</dbReference>
<evidence type="ECO:0000256" key="2">
    <source>
        <dbReference type="ARBA" id="ARBA00023004"/>
    </source>
</evidence>
<dbReference type="AlphaFoldDB" id="D3DFF1"/>
<dbReference type="CDD" id="cd00657">
    <property type="entry name" value="Ferritin_like"/>
    <property type="match status" value="2"/>
</dbReference>
<dbReference type="KEGG" id="hte:Hydth_0087"/>
<dbReference type="RefSeq" id="WP_012962736.1">
    <property type="nucleotide sequence ID" value="NC_013799.1"/>
</dbReference>
<dbReference type="EMBL" id="AP011112">
    <property type="protein sequence ID" value="BAI68553.1"/>
    <property type="molecule type" value="Genomic_DNA"/>
</dbReference>
<keyword evidence="5" id="KW-1185">Reference proteome</keyword>
<dbReference type="PANTHER" id="PTHR30295">
    <property type="entry name" value="BACTERIOFERRITIN"/>
    <property type="match status" value="1"/>
</dbReference>
<evidence type="ECO:0000259" key="3">
    <source>
        <dbReference type="Pfam" id="PF00210"/>
    </source>
</evidence>
<dbReference type="Proteomes" id="UP000002574">
    <property type="component" value="Chromosome"/>
</dbReference>
<feature type="domain" description="Ferritin/DPS" evidence="3">
    <location>
        <begin position="155"/>
        <end position="283"/>
    </location>
</feature>
<keyword evidence="2" id="KW-0408">Iron</keyword>
<proteinExistence type="predicted"/>
<reference evidence="4 5" key="1">
    <citation type="journal article" date="2010" name="J. Bacteriol.">
        <title>Complete genome sequence of the thermophilic, obligately chemolithoautotrophic hydrogen-oxidizing bacterium Hydrogenobacter thermophilus TK-6.</title>
        <authorList>
            <person name="Arai H."/>
            <person name="Kanbe H."/>
            <person name="Ishii M."/>
            <person name="Igarashi Y."/>
        </authorList>
    </citation>
    <scope>NUCLEOTIDE SEQUENCE [LARGE SCALE GENOMIC DNA]</scope>
    <source>
        <strain evidence="5">DSM 6534 / IAM 12695 / TK-6 [Tokyo]</strain>
    </source>
</reference>